<dbReference type="KEGG" id="vg:77924728"/>
<dbReference type="Proteomes" id="UP000319596">
    <property type="component" value="Segment"/>
</dbReference>
<protein>
    <submittedName>
        <fullName evidence="1">RecA-like DNA recombinase</fullName>
    </submittedName>
</protein>
<gene>
    <name evidence="1" type="primary">167</name>
    <name evidence="1" type="ORF">SEA_PHENDRIX_167</name>
</gene>
<accession>A0A514U161</accession>
<evidence type="ECO:0000313" key="1">
    <source>
        <dbReference type="EMBL" id="QDK02684.1"/>
    </source>
</evidence>
<name>A0A514U161_9CAUD</name>
<dbReference type="RefSeq" id="YP_010649181.1">
    <property type="nucleotide sequence ID" value="NC_070764.1"/>
</dbReference>
<reference evidence="1 2" key="1">
    <citation type="submission" date="2019-06" db="EMBL/GenBank/DDBJ databases">
        <authorList>
            <person name="Burns M.A."/>
            <person name="Hill G.C."/>
            <person name="Wesley B.E."/>
            <person name="Womack T.V."/>
            <person name="Krukonis G.P."/>
            <person name="Delesalle V.A."/>
            <person name="Garlena R.A."/>
            <person name="Russell D.A."/>
            <person name="Pope W.H."/>
            <person name="Jacobs-Sera D."/>
            <person name="Hatfull G.F."/>
        </authorList>
    </citation>
    <scope>NUCLEOTIDE SEQUENCE [LARGE SCALE GENOMIC DNA]</scope>
</reference>
<sequence>MDRSISILLHGGAKAGKSTFAATSPKPLLYLDIEGGTKFLDIKKKIWNPSEAPPAADGTWDTAVVPIRTYEDVKKAYAWLQAGSHPFVSVVIDSISELQQRLVDHISNREQMRTQDWGDVLRQFMGLMRDFRDLTMHPTRPLESVILVAMSKDVNGVLKPFAQGQSATMLPYLFDIMGAMHVDSWNDDSGVHEVHRMLIGKNSIYETGERVGGRLPGYIDNPTVEGILEAIYGPRV</sequence>
<proteinExistence type="predicted"/>
<keyword evidence="2" id="KW-1185">Reference proteome</keyword>
<dbReference type="GeneID" id="77924728"/>
<evidence type="ECO:0000313" key="2">
    <source>
        <dbReference type="Proteomes" id="UP000319596"/>
    </source>
</evidence>
<organism evidence="1 2">
    <name type="scientific">Gordonia phage Phendrix</name>
    <dbReference type="NCBI Taxonomy" id="2593335"/>
    <lineage>
        <taxon>Viruses</taxon>
        <taxon>Duplodnaviria</taxon>
        <taxon>Heunggongvirae</taxon>
        <taxon>Uroviricota</taxon>
        <taxon>Caudoviricetes</taxon>
        <taxon>Godonkavirus</taxon>
        <taxon>Godonkavirus phendrix</taxon>
    </lineage>
</organism>
<dbReference type="Pfam" id="PF13479">
    <property type="entry name" value="AAA_24"/>
    <property type="match status" value="1"/>
</dbReference>
<dbReference type="EMBL" id="MN096369">
    <property type="protein sequence ID" value="QDK02684.1"/>
    <property type="molecule type" value="Genomic_DNA"/>
</dbReference>